<name>A0AAE3P286_9BACT</name>
<dbReference type="PROSITE" id="PS51257">
    <property type="entry name" value="PROKAR_LIPOPROTEIN"/>
    <property type="match status" value="1"/>
</dbReference>
<proteinExistence type="predicted"/>
<keyword evidence="2" id="KW-1185">Reference proteome</keyword>
<dbReference type="Proteomes" id="UP001221302">
    <property type="component" value="Unassembled WGS sequence"/>
</dbReference>
<dbReference type="EMBL" id="JARGDL010000006">
    <property type="protein sequence ID" value="MDF1611723.1"/>
    <property type="molecule type" value="Genomic_DNA"/>
</dbReference>
<sequence>MKAKNIYILILFVGLIFSSCSELKDDITIPTKIGIHGTEALVIQSPSFHGKILGENKLDGCRQCHASNLAGGIAQVSCINCHPSLTIHNKQINDPTSQNFHGKYVASKNWNMNECQKCHGEFYAGGTSSPTCYTCHKDGAGPEACNTCHGDFTKANLIAPPRALNNATATTDPGVGAHSLHLTQIKIAPANVKCEECHTIPKTFRSEGHIDSTPKAEVIFKGQPANSKYDFTTFKCSNTYCHGNFEFSKSTSNYSFIYTDDKIIGNNFSPQWNKVDGTQAACGTCHGLPPTGHQAESLTACSTCHTGVVDDTGKIIDPSKHMNGKKNVFGEEF</sequence>
<dbReference type="RefSeq" id="WP_321535490.1">
    <property type="nucleotide sequence ID" value="NZ_JARGDL010000006.1"/>
</dbReference>
<organism evidence="1 2">
    <name type="scientific">Stygiobacter electus</name>
    <dbReference type="NCBI Taxonomy" id="3032292"/>
    <lineage>
        <taxon>Bacteria</taxon>
        <taxon>Pseudomonadati</taxon>
        <taxon>Ignavibacteriota</taxon>
        <taxon>Ignavibacteria</taxon>
        <taxon>Ignavibacteriales</taxon>
        <taxon>Melioribacteraceae</taxon>
        <taxon>Stygiobacter</taxon>
    </lineage>
</organism>
<dbReference type="CDD" id="cd08168">
    <property type="entry name" value="Cytochrom_C3"/>
    <property type="match status" value="1"/>
</dbReference>
<dbReference type="InterPro" id="IPR036280">
    <property type="entry name" value="Multihaem_cyt_sf"/>
</dbReference>
<reference evidence="1" key="1">
    <citation type="submission" date="2023-03" db="EMBL/GenBank/DDBJ databases">
        <title>Stygiobacter electus gen. nov., sp. nov., facultatively anaerobic thermotolerant bacterium of the class Ignavibacteria from a well of Yessentuki mineral water deposit.</title>
        <authorList>
            <person name="Podosokorskaya O.A."/>
            <person name="Elcheninov A.G."/>
            <person name="Petrova N.F."/>
            <person name="Zavarzina D.G."/>
            <person name="Kublanov I.V."/>
            <person name="Merkel A.Y."/>
        </authorList>
    </citation>
    <scope>NUCLEOTIDE SEQUENCE</scope>
    <source>
        <strain evidence="1">09-Me</strain>
    </source>
</reference>
<dbReference type="Gene3D" id="3.90.10.10">
    <property type="entry name" value="Cytochrome C3"/>
    <property type="match status" value="1"/>
</dbReference>
<dbReference type="AlphaFoldDB" id="A0AAE3P286"/>
<accession>A0AAE3P286</accession>
<dbReference type="SUPFAM" id="SSF48695">
    <property type="entry name" value="Multiheme cytochromes"/>
    <property type="match status" value="1"/>
</dbReference>
<gene>
    <name evidence="1" type="ORF">P0M35_06150</name>
</gene>
<comment type="caution">
    <text evidence="1">The sequence shown here is derived from an EMBL/GenBank/DDBJ whole genome shotgun (WGS) entry which is preliminary data.</text>
</comment>
<dbReference type="InterPro" id="IPR010176">
    <property type="entry name" value="C4xCH_C2xCH_motif_GEOSU"/>
</dbReference>
<protein>
    <submittedName>
        <fullName evidence="1">CxxxxCH/CxxCH domain-containing protein</fullName>
    </submittedName>
</protein>
<evidence type="ECO:0000313" key="2">
    <source>
        <dbReference type="Proteomes" id="UP001221302"/>
    </source>
</evidence>
<dbReference type="Pfam" id="PF09698">
    <property type="entry name" value="GSu_C4xC__C2xCH"/>
    <property type="match status" value="1"/>
</dbReference>
<dbReference type="NCBIfam" id="TIGR01904">
    <property type="entry name" value="GSu_C4xC__C2xCH"/>
    <property type="match status" value="1"/>
</dbReference>
<evidence type="ECO:0000313" key="1">
    <source>
        <dbReference type="EMBL" id="MDF1611723.1"/>
    </source>
</evidence>